<keyword evidence="2" id="KW-0732">Signal</keyword>
<protein>
    <recommendedName>
        <fullName evidence="3">Tail specific protease domain-containing protein</fullName>
    </recommendedName>
</protein>
<organism evidence="4 5">
    <name type="scientific">Pseudoalteromonas luteoviolacea H33</name>
    <dbReference type="NCBI Taxonomy" id="1365251"/>
    <lineage>
        <taxon>Bacteria</taxon>
        <taxon>Pseudomonadati</taxon>
        <taxon>Pseudomonadota</taxon>
        <taxon>Gammaproteobacteria</taxon>
        <taxon>Alteromonadales</taxon>
        <taxon>Pseudoalteromonadaceae</taxon>
        <taxon>Pseudoalteromonas</taxon>
    </lineage>
</organism>
<accession>A0A167DY90</accession>
<feature type="chain" id="PRO_5007885433" description="Tail specific protease domain-containing protein" evidence="2">
    <location>
        <begin position="22"/>
        <end position="599"/>
    </location>
</feature>
<dbReference type="AlphaFoldDB" id="A0A167DY90"/>
<keyword evidence="1" id="KW-0802">TPR repeat</keyword>
<evidence type="ECO:0000256" key="1">
    <source>
        <dbReference type="PROSITE-ProRule" id="PRU00339"/>
    </source>
</evidence>
<dbReference type="EMBL" id="AUXZ01000080">
    <property type="protein sequence ID" value="KZN49747.1"/>
    <property type="molecule type" value="Genomic_DNA"/>
</dbReference>
<dbReference type="GO" id="GO:0008236">
    <property type="term" value="F:serine-type peptidase activity"/>
    <property type="evidence" value="ECO:0007669"/>
    <property type="project" value="InterPro"/>
</dbReference>
<dbReference type="GO" id="GO:0006508">
    <property type="term" value="P:proteolysis"/>
    <property type="evidence" value="ECO:0007669"/>
    <property type="project" value="InterPro"/>
</dbReference>
<dbReference type="InterPro" id="IPR011990">
    <property type="entry name" value="TPR-like_helical_dom_sf"/>
</dbReference>
<evidence type="ECO:0000313" key="4">
    <source>
        <dbReference type="EMBL" id="KZN49747.1"/>
    </source>
</evidence>
<proteinExistence type="predicted"/>
<dbReference type="InterPro" id="IPR005151">
    <property type="entry name" value="Tail-specific_protease"/>
</dbReference>
<dbReference type="PROSITE" id="PS50005">
    <property type="entry name" value="TPR"/>
    <property type="match status" value="1"/>
</dbReference>
<dbReference type="Proteomes" id="UP000076503">
    <property type="component" value="Unassembled WGS sequence"/>
</dbReference>
<evidence type="ECO:0000259" key="3">
    <source>
        <dbReference type="Pfam" id="PF03572"/>
    </source>
</evidence>
<dbReference type="OrthoDB" id="9799367at2"/>
<reference evidence="4 5" key="1">
    <citation type="submission" date="2013-07" db="EMBL/GenBank/DDBJ databases">
        <title>Comparative Genomic and Metabolomic Analysis of Twelve Strains of Pseudoalteromonas luteoviolacea.</title>
        <authorList>
            <person name="Vynne N.G."/>
            <person name="Mansson M."/>
            <person name="Gram L."/>
        </authorList>
    </citation>
    <scope>NUCLEOTIDE SEQUENCE [LARGE SCALE GENOMIC DNA]</scope>
    <source>
        <strain evidence="4 5">H33</strain>
    </source>
</reference>
<evidence type="ECO:0000256" key="2">
    <source>
        <dbReference type="SAM" id="SignalP"/>
    </source>
</evidence>
<comment type="caution">
    <text evidence="4">The sequence shown here is derived from an EMBL/GenBank/DDBJ whole genome shotgun (WGS) entry which is preliminary data.</text>
</comment>
<name>A0A167DY90_9GAMM</name>
<evidence type="ECO:0000313" key="5">
    <source>
        <dbReference type="Proteomes" id="UP000076503"/>
    </source>
</evidence>
<dbReference type="Gene3D" id="3.90.226.10">
    <property type="entry name" value="2-enoyl-CoA Hydratase, Chain A, domain 1"/>
    <property type="match status" value="1"/>
</dbReference>
<sequence length="599" mass="68079">MHLFTVCILLLSFFNIGSTIAASTKTTTLSMSNDAHKIDASLEFSHDSIAYYKLRNQAKSLTRDGNFKEALPLLLKLAEQYQNDGEIWYLLGIAQRQFQDFRAAIHSFKQALALGVRVHGIKGNSSNPNDLMVTIARLYAQLDEEAETKYWLTKALNHRWDDKPKLAGTSLFTKGADQHFTQFHQKSWYQDLVGVARSFKNPVEGWRYDLAYLVAEINRLHANPFHSVTEIEFNAKVEAIYSEIPRLTDSQIVFEFMRLLAMVNNGHNFFVPAWGKKGNFTQLPMQFYQFRDGLYIVAANDEYQQYIGHKVIKFNGLDTVDVLKMTDAVNAKDNTMQRLWQGPYYLSLLPVLEGLGVFNEHDPLTLTLLSSKGVIIDIKPQSQKMNFNGFPKLPKLGKKQLTPLYLQNVTTAYFDKEFLKQQSLYVQFNQVQNTQGESLKDFNKRLQQRLLNKEVKHFILDLRHNSGGNGSLLAPMIKTAVLFEALNPDGKFFIIAGRNTYSAGHDLLVRLLEVTDPIIVGEPSGTRPNTIGEAGWFTLPYSGQKGIISSQFHQKSSAEDHRIWIAPDMPIALDADDYFNGNDIALDAVFKYISHQANR</sequence>
<dbReference type="InterPro" id="IPR029045">
    <property type="entry name" value="ClpP/crotonase-like_dom_sf"/>
</dbReference>
<dbReference type="RefSeq" id="WP_063362364.1">
    <property type="nucleotide sequence ID" value="NZ_AUXZ01000080.1"/>
</dbReference>
<dbReference type="PATRIC" id="fig|1365251.3.peg.2968"/>
<dbReference type="Gene3D" id="1.25.40.10">
    <property type="entry name" value="Tetratricopeptide repeat domain"/>
    <property type="match status" value="1"/>
</dbReference>
<gene>
    <name evidence="4" type="ORF">N476_18315</name>
</gene>
<dbReference type="SUPFAM" id="SSF52096">
    <property type="entry name" value="ClpP/crotonase"/>
    <property type="match status" value="1"/>
</dbReference>
<feature type="domain" description="Tail specific protease" evidence="3">
    <location>
        <begin position="425"/>
        <end position="471"/>
    </location>
</feature>
<feature type="repeat" description="TPR" evidence="1">
    <location>
        <begin position="85"/>
        <end position="118"/>
    </location>
</feature>
<dbReference type="InterPro" id="IPR019734">
    <property type="entry name" value="TPR_rpt"/>
</dbReference>
<dbReference type="Pfam" id="PF03572">
    <property type="entry name" value="Peptidase_S41"/>
    <property type="match status" value="1"/>
</dbReference>
<feature type="signal peptide" evidence="2">
    <location>
        <begin position="1"/>
        <end position="21"/>
    </location>
</feature>
<dbReference type="SUPFAM" id="SSF48452">
    <property type="entry name" value="TPR-like"/>
    <property type="match status" value="1"/>
</dbReference>